<feature type="transmembrane region" description="Helical" evidence="1">
    <location>
        <begin position="21"/>
        <end position="40"/>
    </location>
</feature>
<keyword evidence="1" id="KW-0472">Membrane</keyword>
<organism evidence="2 3">
    <name type="scientific">Clostridium rhizosphaerae</name>
    <dbReference type="NCBI Taxonomy" id="2803861"/>
    <lineage>
        <taxon>Bacteria</taxon>
        <taxon>Bacillati</taxon>
        <taxon>Bacillota</taxon>
        <taxon>Clostridia</taxon>
        <taxon>Eubacteriales</taxon>
        <taxon>Clostridiaceae</taxon>
        <taxon>Clostridium</taxon>
    </lineage>
</organism>
<protein>
    <submittedName>
        <fullName evidence="2">Uncharacterized protein</fullName>
    </submittedName>
</protein>
<keyword evidence="3" id="KW-1185">Reference proteome</keyword>
<reference evidence="2 3" key="1">
    <citation type="submission" date="2021-01" db="EMBL/GenBank/DDBJ databases">
        <title>Genome public.</title>
        <authorList>
            <person name="Liu C."/>
            <person name="Sun Q."/>
        </authorList>
    </citation>
    <scope>NUCLEOTIDE SEQUENCE [LARGE SCALE GENOMIC DNA]</scope>
    <source>
        <strain evidence="2 3">YIM B02515</strain>
    </source>
</reference>
<dbReference type="Proteomes" id="UP000632377">
    <property type="component" value="Unassembled WGS sequence"/>
</dbReference>
<comment type="caution">
    <text evidence="2">The sequence shown here is derived from an EMBL/GenBank/DDBJ whole genome shotgun (WGS) entry which is preliminary data.</text>
</comment>
<accession>A0ABS1TBA4</accession>
<evidence type="ECO:0000313" key="2">
    <source>
        <dbReference type="EMBL" id="MBL4936615.1"/>
    </source>
</evidence>
<dbReference type="EMBL" id="JAESWC010000007">
    <property type="protein sequence ID" value="MBL4936615.1"/>
    <property type="molecule type" value="Genomic_DNA"/>
</dbReference>
<name>A0ABS1TBA4_9CLOT</name>
<feature type="transmembrane region" description="Helical" evidence="1">
    <location>
        <begin position="46"/>
        <end position="63"/>
    </location>
</feature>
<evidence type="ECO:0000256" key="1">
    <source>
        <dbReference type="SAM" id="Phobius"/>
    </source>
</evidence>
<sequence length="184" mass="21380">MNDLSINLNIRLMYLYKKFGRVIYAAIFALILAATVYEGIAKSRYFIWLMFLDVTLLLIGLYLETNLIHYTELGSSYIEESRKVDRYVLEKHNIYGQNCFIFKTNNEYIVKISGETYTKSYKKDNVVIQESSVIEIPKIEITTITKVSQPADNEYSIFAASHERHITQLVKIIINNITSDIEKL</sequence>
<keyword evidence="1" id="KW-1133">Transmembrane helix</keyword>
<proteinExistence type="predicted"/>
<dbReference type="RefSeq" id="WP_202749369.1">
    <property type="nucleotide sequence ID" value="NZ_JAESWC010000007.1"/>
</dbReference>
<gene>
    <name evidence="2" type="ORF">JK636_12685</name>
</gene>
<keyword evidence="1" id="KW-0812">Transmembrane</keyword>
<evidence type="ECO:0000313" key="3">
    <source>
        <dbReference type="Proteomes" id="UP000632377"/>
    </source>
</evidence>